<organism evidence="2 3">
    <name type="scientific">Batillaria attramentaria</name>
    <dbReference type="NCBI Taxonomy" id="370345"/>
    <lineage>
        <taxon>Eukaryota</taxon>
        <taxon>Metazoa</taxon>
        <taxon>Spiralia</taxon>
        <taxon>Lophotrochozoa</taxon>
        <taxon>Mollusca</taxon>
        <taxon>Gastropoda</taxon>
        <taxon>Caenogastropoda</taxon>
        <taxon>Sorbeoconcha</taxon>
        <taxon>Cerithioidea</taxon>
        <taxon>Batillariidae</taxon>
        <taxon>Batillaria</taxon>
    </lineage>
</organism>
<evidence type="ECO:0000313" key="2">
    <source>
        <dbReference type="EMBL" id="KAK7506252.1"/>
    </source>
</evidence>
<sequence>MYYAEEAGEVMRLKSYTIRRDWGGTEREEKKGENRARVMFVAGLHVSFIRMLVISFALWCYVFQLRATASSSSALTAISHSIGIIPSAGKEVMKEPLVAGQASTG</sequence>
<reference evidence="2 3" key="1">
    <citation type="journal article" date="2023" name="Sci. Data">
        <title>Genome assembly of the Korean intertidal mud-creeper Batillaria attramentaria.</title>
        <authorList>
            <person name="Patra A.K."/>
            <person name="Ho P.T."/>
            <person name="Jun S."/>
            <person name="Lee S.J."/>
            <person name="Kim Y."/>
            <person name="Won Y.J."/>
        </authorList>
    </citation>
    <scope>NUCLEOTIDE SEQUENCE [LARGE SCALE GENOMIC DNA]</scope>
    <source>
        <strain evidence="2">Wonlab-2016</strain>
    </source>
</reference>
<dbReference type="AlphaFoldDB" id="A0ABD0M3J0"/>
<proteinExistence type="predicted"/>
<gene>
    <name evidence="2" type="ORF">BaRGS_00002364</name>
</gene>
<protein>
    <submittedName>
        <fullName evidence="2">Uncharacterized protein</fullName>
    </submittedName>
</protein>
<feature type="transmembrane region" description="Helical" evidence="1">
    <location>
        <begin position="38"/>
        <end position="63"/>
    </location>
</feature>
<dbReference type="EMBL" id="JACVVK020000007">
    <property type="protein sequence ID" value="KAK7506252.1"/>
    <property type="molecule type" value="Genomic_DNA"/>
</dbReference>
<accession>A0ABD0M3J0</accession>
<name>A0ABD0M3J0_9CAEN</name>
<keyword evidence="1" id="KW-0812">Transmembrane</keyword>
<keyword evidence="1" id="KW-0472">Membrane</keyword>
<keyword evidence="1" id="KW-1133">Transmembrane helix</keyword>
<evidence type="ECO:0000256" key="1">
    <source>
        <dbReference type="SAM" id="Phobius"/>
    </source>
</evidence>
<dbReference type="Proteomes" id="UP001519460">
    <property type="component" value="Unassembled WGS sequence"/>
</dbReference>
<keyword evidence="3" id="KW-1185">Reference proteome</keyword>
<evidence type="ECO:0000313" key="3">
    <source>
        <dbReference type="Proteomes" id="UP001519460"/>
    </source>
</evidence>
<comment type="caution">
    <text evidence="2">The sequence shown here is derived from an EMBL/GenBank/DDBJ whole genome shotgun (WGS) entry which is preliminary data.</text>
</comment>